<evidence type="ECO:0000259" key="8">
    <source>
        <dbReference type="Pfam" id="PF04039"/>
    </source>
</evidence>
<dbReference type="RefSeq" id="WP_111716144.1">
    <property type="nucleotide sequence ID" value="NZ_CP073819.1"/>
</dbReference>
<comment type="subcellular location">
    <subcellularLocation>
        <location evidence="1">Cell membrane</location>
        <topology evidence="1">Multi-pass membrane protein</topology>
    </subcellularLocation>
</comment>
<keyword evidence="5 7" id="KW-1133">Transmembrane helix</keyword>
<evidence type="ECO:0000256" key="4">
    <source>
        <dbReference type="ARBA" id="ARBA00022692"/>
    </source>
</evidence>
<keyword evidence="10" id="KW-1185">Reference proteome</keyword>
<accession>A0A327ZR22</accession>
<keyword evidence="3" id="KW-1003">Cell membrane</keyword>
<dbReference type="InterPro" id="IPR007182">
    <property type="entry name" value="MnhB"/>
</dbReference>
<name>A0A327ZR22_9STAP</name>
<organism evidence="9 10">
    <name type="scientific">Macrococcus epidermidis</name>
    <dbReference type="NCBI Taxonomy" id="1902580"/>
    <lineage>
        <taxon>Bacteria</taxon>
        <taxon>Bacillati</taxon>
        <taxon>Bacillota</taxon>
        <taxon>Bacilli</taxon>
        <taxon>Bacillales</taxon>
        <taxon>Staphylococcaceae</taxon>
        <taxon>Macrococcus</taxon>
    </lineage>
</organism>
<dbReference type="NCBIfam" id="NF009224">
    <property type="entry name" value="PRK12574.1"/>
    <property type="match status" value="1"/>
</dbReference>
<proteinExistence type="inferred from homology"/>
<evidence type="ECO:0000256" key="2">
    <source>
        <dbReference type="ARBA" id="ARBA00009425"/>
    </source>
</evidence>
<keyword evidence="4 7" id="KW-0812">Transmembrane</keyword>
<gene>
    <name evidence="9" type="ORF">BHU61_08450</name>
</gene>
<feature type="transmembrane region" description="Helical" evidence="7">
    <location>
        <begin position="74"/>
        <end position="94"/>
    </location>
</feature>
<dbReference type="InterPro" id="IPR050622">
    <property type="entry name" value="CPA3_antiporter_subunitB"/>
</dbReference>
<keyword evidence="6 7" id="KW-0472">Membrane</keyword>
<dbReference type="NCBIfam" id="NF009223">
    <property type="entry name" value="PRK12573.1"/>
    <property type="match status" value="1"/>
</dbReference>
<dbReference type="PANTHER" id="PTHR33932:SF4">
    <property type="entry name" value="NA(+)_H(+) ANTIPORTER SUBUNIT B"/>
    <property type="match status" value="1"/>
</dbReference>
<dbReference type="EMBL" id="PZJH01000003">
    <property type="protein sequence ID" value="RAK44732.1"/>
    <property type="molecule type" value="Genomic_DNA"/>
</dbReference>
<evidence type="ECO:0000256" key="1">
    <source>
        <dbReference type="ARBA" id="ARBA00004651"/>
    </source>
</evidence>
<dbReference type="PANTHER" id="PTHR33932">
    <property type="entry name" value="NA(+)/H(+) ANTIPORTER SUBUNIT B"/>
    <property type="match status" value="1"/>
</dbReference>
<dbReference type="Proteomes" id="UP000249808">
    <property type="component" value="Unassembled WGS sequence"/>
</dbReference>
<dbReference type="GO" id="GO:0005886">
    <property type="term" value="C:plasma membrane"/>
    <property type="evidence" value="ECO:0007669"/>
    <property type="project" value="UniProtKB-SubCell"/>
</dbReference>
<evidence type="ECO:0000256" key="5">
    <source>
        <dbReference type="ARBA" id="ARBA00022989"/>
    </source>
</evidence>
<dbReference type="AlphaFoldDB" id="A0A327ZR22"/>
<evidence type="ECO:0000256" key="6">
    <source>
        <dbReference type="ARBA" id="ARBA00023136"/>
    </source>
</evidence>
<evidence type="ECO:0000313" key="10">
    <source>
        <dbReference type="Proteomes" id="UP000249808"/>
    </source>
</evidence>
<evidence type="ECO:0000313" key="9">
    <source>
        <dbReference type="EMBL" id="RAK44732.1"/>
    </source>
</evidence>
<feature type="transmembrane region" description="Helical" evidence="7">
    <location>
        <begin position="34"/>
        <end position="53"/>
    </location>
</feature>
<feature type="transmembrane region" description="Helical" evidence="7">
    <location>
        <begin position="114"/>
        <end position="136"/>
    </location>
</feature>
<feature type="transmembrane region" description="Helical" evidence="7">
    <location>
        <begin position="7"/>
        <end position="28"/>
    </location>
</feature>
<evidence type="ECO:0000256" key="7">
    <source>
        <dbReference type="SAM" id="Phobius"/>
    </source>
</evidence>
<evidence type="ECO:0000256" key="3">
    <source>
        <dbReference type="ARBA" id="ARBA00022475"/>
    </source>
</evidence>
<reference evidence="9 10" key="1">
    <citation type="journal article" date="2018" name="Front. Microbiol.">
        <title>Description and Comparative Genomics of Macrococcus caseolyticus subsp. hominis subsp. nov., Macrococcus goetzii sp. nov., Macrococcus epidermidis sp. nov., and Macrococcus bohemicus sp. nov., Novel Macrococci From Human Clinical Material With Virulence Potential and Suspected Uptake of Foreign DNA by Natural Transformation.</title>
        <authorList>
            <person name="Maslanova I."/>
            <person name="Wertheimer Z."/>
            <person name="Sedlacek I."/>
            <person name="Svec P."/>
            <person name="Indrakova A."/>
            <person name="Kovarovic V."/>
            <person name="Schumann P."/>
            <person name="Sproer C."/>
            <person name="Kralova S."/>
            <person name="Sedo O."/>
            <person name="Kristofova L."/>
            <person name="Vrbovska V."/>
            <person name="Fuzik T."/>
            <person name="Petras P."/>
            <person name="Zdrahal Z."/>
            <person name="Ruzickova V."/>
            <person name="Doskar J."/>
            <person name="Pantucek R."/>
        </authorList>
    </citation>
    <scope>NUCLEOTIDE SEQUENCE [LARGE SCALE GENOMIC DNA]</scope>
    <source>
        <strain evidence="9 10">01/688</strain>
    </source>
</reference>
<protein>
    <submittedName>
        <fullName evidence="9">Na(+)/H(+) antiporter subunit B</fullName>
    </submittedName>
</protein>
<feature type="domain" description="Na+/H+ antiporter MnhB subunit-related protein" evidence="8">
    <location>
        <begin position="8"/>
        <end position="131"/>
    </location>
</feature>
<comment type="similarity">
    <text evidence="2">Belongs to the CPA3 antiporters (TC 2.A.63) subunit B family.</text>
</comment>
<sequence length="141" mass="15771">MRENDLLLESISKIVIVIILTFGFYIFFNGHNAPGGGFIGGLVFSSAFILMFLTFDAKRIRKLLPFEFHKLISIGIIISLFVMVAPIFFGHAFLNHEDIYIHLPILNEVHLSSVTLFEFGILLTVVGVIMTILLSISGDIK</sequence>
<comment type="caution">
    <text evidence="9">The sequence shown here is derived from an EMBL/GenBank/DDBJ whole genome shotgun (WGS) entry which is preliminary data.</text>
</comment>
<dbReference type="Pfam" id="PF04039">
    <property type="entry name" value="MnhB"/>
    <property type="match status" value="1"/>
</dbReference>